<dbReference type="CDD" id="cd07821">
    <property type="entry name" value="PYR_PYL_RCAR_like"/>
    <property type="match status" value="1"/>
</dbReference>
<keyword evidence="2" id="KW-1185">Reference proteome</keyword>
<accession>A0ABT2CHY0</accession>
<reference evidence="1" key="1">
    <citation type="submission" date="2022-08" db="EMBL/GenBank/DDBJ databases">
        <authorList>
            <person name="Somphong A."/>
            <person name="Phongsopitanun W."/>
        </authorList>
    </citation>
    <scope>NUCLEOTIDE SEQUENCE</scope>
    <source>
        <strain evidence="1">LP05-1</strain>
    </source>
</reference>
<evidence type="ECO:0000313" key="1">
    <source>
        <dbReference type="EMBL" id="MCS0637010.1"/>
    </source>
</evidence>
<evidence type="ECO:0000313" key="2">
    <source>
        <dbReference type="Proteomes" id="UP001431313"/>
    </source>
</evidence>
<dbReference type="Proteomes" id="UP001431313">
    <property type="component" value="Unassembled WGS sequence"/>
</dbReference>
<dbReference type="SUPFAM" id="SSF55961">
    <property type="entry name" value="Bet v1-like"/>
    <property type="match status" value="1"/>
</dbReference>
<sequence>MARRLRPVQLDFLGTAPVRLVHTALVAAPPRAVYRALAEEVADTPRWFTAVTAARPIAGGAGRSVRLRGGVVFHERVLAAEAGERYAYRVEETNAAGMTAMLEEWRLSPDPVGTRVRWTMALDGPGPFRLVMRVRRAGVGRSFREAMRNLDRRLGAAPQP</sequence>
<gene>
    <name evidence="1" type="ORF">NX801_15335</name>
</gene>
<name>A0ABT2CHY0_9ACTN</name>
<proteinExistence type="predicted"/>
<comment type="caution">
    <text evidence="1">The sequence shown here is derived from an EMBL/GenBank/DDBJ whole genome shotgun (WGS) entry which is preliminary data.</text>
</comment>
<dbReference type="Pfam" id="PF10604">
    <property type="entry name" value="Polyketide_cyc2"/>
    <property type="match status" value="1"/>
</dbReference>
<protein>
    <submittedName>
        <fullName evidence="1">SRPBCC family protein</fullName>
    </submittedName>
</protein>
<dbReference type="RefSeq" id="WP_258788261.1">
    <property type="nucleotide sequence ID" value="NZ_JANUGQ010000011.1"/>
</dbReference>
<dbReference type="Gene3D" id="3.30.530.20">
    <property type="match status" value="1"/>
</dbReference>
<organism evidence="1 2">
    <name type="scientific">Streptomyces pyxinae</name>
    <dbReference type="NCBI Taxonomy" id="2970734"/>
    <lineage>
        <taxon>Bacteria</taxon>
        <taxon>Bacillati</taxon>
        <taxon>Actinomycetota</taxon>
        <taxon>Actinomycetes</taxon>
        <taxon>Kitasatosporales</taxon>
        <taxon>Streptomycetaceae</taxon>
        <taxon>Streptomyces</taxon>
    </lineage>
</organism>
<dbReference type="EMBL" id="JANUGQ010000011">
    <property type="protein sequence ID" value="MCS0637010.1"/>
    <property type="molecule type" value="Genomic_DNA"/>
</dbReference>
<dbReference type="InterPro" id="IPR023393">
    <property type="entry name" value="START-like_dom_sf"/>
</dbReference>
<dbReference type="InterPro" id="IPR019587">
    <property type="entry name" value="Polyketide_cyclase/dehydratase"/>
</dbReference>